<dbReference type="InterPro" id="IPR050276">
    <property type="entry name" value="MshD_Acetyltransferase"/>
</dbReference>
<reference evidence="2" key="1">
    <citation type="submission" date="2020-10" db="EMBL/GenBank/DDBJ databases">
        <title>Taxonomic study of unclassified bacteria belonging to the class Ktedonobacteria.</title>
        <authorList>
            <person name="Yabe S."/>
            <person name="Wang C.M."/>
            <person name="Zheng Y."/>
            <person name="Sakai Y."/>
            <person name="Cavaletti L."/>
            <person name="Monciardini P."/>
            <person name="Donadio S."/>
        </authorList>
    </citation>
    <scope>NUCLEOTIDE SEQUENCE</scope>
    <source>
        <strain evidence="2">ID150040</strain>
    </source>
</reference>
<proteinExistence type="predicted"/>
<accession>A0A8J3IK67</accession>
<name>A0A8J3IK67_9CHLR</name>
<organism evidence="2 3">
    <name type="scientific">Reticulibacter mediterranei</name>
    <dbReference type="NCBI Taxonomy" id="2778369"/>
    <lineage>
        <taxon>Bacteria</taxon>
        <taxon>Bacillati</taxon>
        <taxon>Chloroflexota</taxon>
        <taxon>Ktedonobacteria</taxon>
        <taxon>Ktedonobacterales</taxon>
        <taxon>Reticulibacteraceae</taxon>
        <taxon>Reticulibacter</taxon>
    </lineage>
</organism>
<dbReference type="InterPro" id="IPR000182">
    <property type="entry name" value="GNAT_dom"/>
</dbReference>
<dbReference type="EMBL" id="BNJK01000001">
    <property type="protein sequence ID" value="GHO91666.1"/>
    <property type="molecule type" value="Genomic_DNA"/>
</dbReference>
<dbReference type="PANTHER" id="PTHR43617">
    <property type="entry name" value="L-AMINO ACID N-ACETYLTRANSFERASE"/>
    <property type="match status" value="1"/>
</dbReference>
<dbReference type="Proteomes" id="UP000597444">
    <property type="component" value="Unassembled WGS sequence"/>
</dbReference>
<dbReference type="CDD" id="cd04301">
    <property type="entry name" value="NAT_SF"/>
    <property type="match status" value="1"/>
</dbReference>
<dbReference type="PROSITE" id="PS51186">
    <property type="entry name" value="GNAT"/>
    <property type="match status" value="2"/>
</dbReference>
<evidence type="ECO:0000313" key="3">
    <source>
        <dbReference type="Proteomes" id="UP000597444"/>
    </source>
</evidence>
<feature type="domain" description="N-acetyltransferase" evidence="1">
    <location>
        <begin position="172"/>
        <end position="320"/>
    </location>
</feature>
<comment type="caution">
    <text evidence="2">The sequence shown here is derived from an EMBL/GenBank/DDBJ whole genome shotgun (WGS) entry which is preliminary data.</text>
</comment>
<feature type="domain" description="N-acetyltransferase" evidence="1">
    <location>
        <begin position="6"/>
        <end position="168"/>
    </location>
</feature>
<dbReference type="AlphaFoldDB" id="A0A8J3IK67"/>
<dbReference type="RefSeq" id="WP_220202547.1">
    <property type="nucleotide sequence ID" value="NZ_BNJK01000001.1"/>
</dbReference>
<keyword evidence="3" id="KW-1185">Reference proteome</keyword>
<evidence type="ECO:0000313" key="2">
    <source>
        <dbReference type="EMBL" id="GHO91666.1"/>
    </source>
</evidence>
<gene>
    <name evidence="2" type="ORF">KSF_017140</name>
</gene>
<sequence>MSERAILVQSYDESRDITAAYGLWQTTLAETWPLEFTRFQQVLNGPEAQHFIVREENRLIGFAATQMSWRGASRVGHLLALLVAPDKQRQGIGSALHEAALHHLRGLQVSSLQLGGIIPRFWCGLPTNLSAARPFFMQRGWEFSNNVFDLVQDLSNYETPLYLHARMEKEQIRFETATSQSIDELLAFEEREFTNWKAHYELCANLNDYQDLLIARDTSQNIVGALLMYTPTSNPSRTDLIWQRLLGHDAGAMGSVGVAASERGRGIGLGMVARASELLKEQGVRNCYIDWVELTDFYGKVGYIKWREYSLSWRAAENAQI</sequence>
<dbReference type="Pfam" id="PF00583">
    <property type="entry name" value="Acetyltransf_1"/>
    <property type="match status" value="2"/>
</dbReference>
<protein>
    <recommendedName>
        <fullName evidence="1">N-acetyltransferase domain-containing protein</fullName>
    </recommendedName>
</protein>
<dbReference type="SUPFAM" id="SSF55729">
    <property type="entry name" value="Acyl-CoA N-acyltransferases (Nat)"/>
    <property type="match status" value="2"/>
</dbReference>
<evidence type="ECO:0000259" key="1">
    <source>
        <dbReference type="PROSITE" id="PS51186"/>
    </source>
</evidence>
<dbReference type="GO" id="GO:0016747">
    <property type="term" value="F:acyltransferase activity, transferring groups other than amino-acyl groups"/>
    <property type="evidence" value="ECO:0007669"/>
    <property type="project" value="InterPro"/>
</dbReference>
<dbReference type="Gene3D" id="3.40.630.30">
    <property type="match status" value="2"/>
</dbReference>
<dbReference type="InterPro" id="IPR016181">
    <property type="entry name" value="Acyl_CoA_acyltransferase"/>
</dbReference>